<reference evidence="2 3" key="1">
    <citation type="submission" date="2012-06" db="EMBL/GenBank/DDBJ databases">
        <title>Finished chromosome of genome of Cylindrospermum stagnale PCC 7417.</title>
        <authorList>
            <consortium name="US DOE Joint Genome Institute"/>
            <person name="Gugger M."/>
            <person name="Coursin T."/>
            <person name="Rippka R."/>
            <person name="Tandeau De Marsac N."/>
            <person name="Huntemann M."/>
            <person name="Wei C.-L."/>
            <person name="Han J."/>
            <person name="Detter J.C."/>
            <person name="Han C."/>
            <person name="Tapia R."/>
            <person name="Chen A."/>
            <person name="Kyrpides N."/>
            <person name="Mavromatis K."/>
            <person name="Markowitz V."/>
            <person name="Szeto E."/>
            <person name="Ivanova N."/>
            <person name="Pagani I."/>
            <person name="Pati A."/>
            <person name="Goodwin L."/>
            <person name="Nordberg H.P."/>
            <person name="Cantor M.N."/>
            <person name="Hua S.X."/>
            <person name="Woyke T."/>
            <person name="Kerfeld C.A."/>
        </authorList>
    </citation>
    <scope>NUCLEOTIDE SEQUENCE [LARGE SCALE GENOMIC DNA]</scope>
    <source>
        <strain evidence="2 3">PCC 7417</strain>
    </source>
</reference>
<dbReference type="PANTHER" id="PTHR22916:SF3">
    <property type="entry name" value="UDP-GLCNAC:BETAGAL BETA-1,3-N-ACETYLGLUCOSAMINYLTRANSFERASE-LIKE PROTEIN 1"/>
    <property type="match status" value="1"/>
</dbReference>
<sequence>MPKVSVIIPAYNAMTYLPETLESVLRQTFTNFEVLIIDDGSSDNIVEWASQLTDSRVKFISQNNQGSSAARNAGIINSSGDYIAFLDADDLWQPTKLEKQVHILEENPEAGLVYTWTALINHQGIPTGRIFANDAESYVWENLIKHNIVECGSVAMVRCCCFENVGVFDQNLHSYVEDWDMWLRIAARYPFKVIREPLVYYRQYPTSVSKTWGAMEQGFHQVIEKAFNSAPKELQYLKSQSYAFANLCLAWKPLQSLEKDLPMAIYYRQQAVMHYPQLVFSKEYLRLSLAIKLMQWFGADGYQNFLLLLHNFRRRTLGWLTLTQ</sequence>
<dbReference type="HOGENOM" id="CLU_025996_0_0_3"/>
<evidence type="ECO:0000313" key="3">
    <source>
        <dbReference type="Proteomes" id="UP000010475"/>
    </source>
</evidence>
<dbReference type="PANTHER" id="PTHR22916">
    <property type="entry name" value="GLYCOSYLTRANSFERASE"/>
    <property type="match status" value="1"/>
</dbReference>
<dbReference type="Pfam" id="PF00535">
    <property type="entry name" value="Glycos_transf_2"/>
    <property type="match status" value="1"/>
</dbReference>
<dbReference type="RefSeq" id="WP_015206037.1">
    <property type="nucleotide sequence ID" value="NC_019757.1"/>
</dbReference>
<dbReference type="AlphaFoldDB" id="K9WQW1"/>
<keyword evidence="2" id="KW-0808">Transferase</keyword>
<evidence type="ECO:0000259" key="1">
    <source>
        <dbReference type="Pfam" id="PF00535"/>
    </source>
</evidence>
<name>K9WQW1_9NOST</name>
<feature type="domain" description="Glycosyltransferase 2-like" evidence="1">
    <location>
        <begin position="5"/>
        <end position="123"/>
    </location>
</feature>
<proteinExistence type="predicted"/>
<keyword evidence="3" id="KW-1185">Reference proteome</keyword>
<dbReference type="CDD" id="cd00761">
    <property type="entry name" value="Glyco_tranf_GTA_type"/>
    <property type="match status" value="1"/>
</dbReference>
<dbReference type="Gene3D" id="3.90.550.10">
    <property type="entry name" value="Spore Coat Polysaccharide Biosynthesis Protein SpsA, Chain A"/>
    <property type="match status" value="1"/>
</dbReference>
<dbReference type="OrthoDB" id="9812327at2"/>
<dbReference type="STRING" id="56107.Cylst_0433"/>
<dbReference type="KEGG" id="csg:Cylst_0433"/>
<dbReference type="eggNOG" id="COG1216">
    <property type="taxonomic scope" value="Bacteria"/>
</dbReference>
<dbReference type="SUPFAM" id="SSF53448">
    <property type="entry name" value="Nucleotide-diphospho-sugar transferases"/>
    <property type="match status" value="1"/>
</dbReference>
<evidence type="ECO:0000313" key="2">
    <source>
        <dbReference type="EMBL" id="AFZ22780.1"/>
    </source>
</evidence>
<organism evidence="2 3">
    <name type="scientific">Cylindrospermum stagnale PCC 7417</name>
    <dbReference type="NCBI Taxonomy" id="56107"/>
    <lineage>
        <taxon>Bacteria</taxon>
        <taxon>Bacillati</taxon>
        <taxon>Cyanobacteriota</taxon>
        <taxon>Cyanophyceae</taxon>
        <taxon>Nostocales</taxon>
        <taxon>Nostocaceae</taxon>
        <taxon>Cylindrospermum</taxon>
    </lineage>
</organism>
<protein>
    <submittedName>
        <fullName evidence="2">Glycosyl transferase</fullName>
    </submittedName>
</protein>
<accession>K9WQW1</accession>
<dbReference type="InterPro" id="IPR001173">
    <property type="entry name" value="Glyco_trans_2-like"/>
</dbReference>
<gene>
    <name evidence="2" type="ORF">Cylst_0433</name>
</gene>
<dbReference type="GO" id="GO:0016758">
    <property type="term" value="F:hexosyltransferase activity"/>
    <property type="evidence" value="ECO:0007669"/>
    <property type="project" value="UniProtKB-ARBA"/>
</dbReference>
<dbReference type="InterPro" id="IPR029044">
    <property type="entry name" value="Nucleotide-diphossugar_trans"/>
</dbReference>
<dbReference type="PATRIC" id="fig|56107.3.peg.478"/>
<dbReference type="EMBL" id="CP003642">
    <property type="protein sequence ID" value="AFZ22780.1"/>
    <property type="molecule type" value="Genomic_DNA"/>
</dbReference>
<dbReference type="Proteomes" id="UP000010475">
    <property type="component" value="Chromosome"/>
</dbReference>